<dbReference type="Proteomes" id="UP000055590">
    <property type="component" value="Chromosome"/>
</dbReference>
<dbReference type="OrthoDB" id="5293819at2"/>
<dbReference type="GO" id="GO:0008168">
    <property type="term" value="F:methyltransferase activity"/>
    <property type="evidence" value="ECO:0007669"/>
    <property type="project" value="UniProtKB-KW"/>
</dbReference>
<sequence length="300" mass="32624">MSSPIVPCLWFDDQAEEAASFYTKTFPKGRVTAVSHYSESRDNPGGKPRGSVLTVEFEIAGQRFTALNGGPIFVINPSISFFAHVDEVGEAERLFGLLSDGGDVLMPFGSYPWSEGFGWAKDRFGVSWQVIAGRRAPGSASIVPCLMFTDAQKGKANEAMEAYVRIFPGGKIQSVERYAAGEGPTGTVKHARFVVAGQDLIAMDSPIEHGFGFNGAVSLQVMCKDQGEVDRYWEALSEGGERGPCGWLKDRFGLSWQIVPIAMVEWMASRDAAARDRAFEAMLGMKKLDVAALQAAFEGR</sequence>
<dbReference type="Gene3D" id="3.30.720.100">
    <property type="match status" value="1"/>
</dbReference>
<dbReference type="Pfam" id="PF06983">
    <property type="entry name" value="3-dmu-9_3-mt"/>
    <property type="match status" value="2"/>
</dbReference>
<dbReference type="PANTHER" id="PTHR33990">
    <property type="entry name" value="PROTEIN YJDN-RELATED"/>
    <property type="match status" value="1"/>
</dbReference>
<dbReference type="EMBL" id="CP012332">
    <property type="protein sequence ID" value="AKU92551.1"/>
    <property type="molecule type" value="Genomic_DNA"/>
</dbReference>
<keyword evidence="2" id="KW-0808">Transferase</keyword>
<dbReference type="PATRIC" id="fig|1391653.3.peg.3062"/>
<dbReference type="InterPro" id="IPR028973">
    <property type="entry name" value="PhnB-like"/>
</dbReference>
<feature type="domain" description="PhnB-like" evidence="1">
    <location>
        <begin position="5"/>
        <end position="131"/>
    </location>
</feature>
<evidence type="ECO:0000259" key="1">
    <source>
        <dbReference type="Pfam" id="PF06983"/>
    </source>
</evidence>
<name>A0A0K1PGK4_9BACT</name>
<evidence type="ECO:0000313" key="3">
    <source>
        <dbReference type="Proteomes" id="UP000055590"/>
    </source>
</evidence>
<dbReference type="Gene3D" id="3.30.720.110">
    <property type="match status" value="1"/>
</dbReference>
<organism evidence="2 3">
    <name type="scientific">Vulgatibacter incomptus</name>
    <dbReference type="NCBI Taxonomy" id="1391653"/>
    <lineage>
        <taxon>Bacteria</taxon>
        <taxon>Pseudomonadati</taxon>
        <taxon>Myxococcota</taxon>
        <taxon>Myxococcia</taxon>
        <taxon>Myxococcales</taxon>
        <taxon>Cystobacterineae</taxon>
        <taxon>Vulgatibacteraceae</taxon>
        <taxon>Vulgatibacter</taxon>
    </lineage>
</organism>
<reference evidence="2 3" key="1">
    <citation type="submission" date="2015-08" db="EMBL/GenBank/DDBJ databases">
        <authorList>
            <person name="Babu N.S."/>
            <person name="Beckwith C.J."/>
            <person name="Beseler K.G."/>
            <person name="Brison A."/>
            <person name="Carone J.V."/>
            <person name="Caskin T.P."/>
            <person name="Diamond M."/>
            <person name="Durham M.E."/>
            <person name="Foxe J.M."/>
            <person name="Go M."/>
            <person name="Henderson B.A."/>
            <person name="Jones I.B."/>
            <person name="McGettigan J.A."/>
            <person name="Micheletti S.J."/>
            <person name="Nasrallah M.E."/>
            <person name="Ortiz D."/>
            <person name="Piller C.R."/>
            <person name="Privatt S.R."/>
            <person name="Schneider S.L."/>
            <person name="Sharp S."/>
            <person name="Smith T.C."/>
            <person name="Stanton J.D."/>
            <person name="Ullery H.E."/>
            <person name="Wilson R.J."/>
            <person name="Serrano M.G."/>
            <person name="Buck G."/>
            <person name="Lee V."/>
            <person name="Wang Y."/>
            <person name="Carvalho R."/>
            <person name="Voegtly L."/>
            <person name="Shi R."/>
            <person name="Duckworth R."/>
            <person name="Johnson A."/>
            <person name="Loviza R."/>
            <person name="Walstead R."/>
            <person name="Shah Z."/>
            <person name="Kiflezghi M."/>
            <person name="Wade K."/>
            <person name="Ball S.L."/>
            <person name="Bradley K.W."/>
            <person name="Asai D.J."/>
            <person name="Bowman C.A."/>
            <person name="Russell D.A."/>
            <person name="Pope W.H."/>
            <person name="Jacobs-Sera D."/>
            <person name="Hendrix R.W."/>
            <person name="Hatfull G.F."/>
        </authorList>
    </citation>
    <scope>NUCLEOTIDE SEQUENCE [LARGE SCALE GENOMIC DNA]</scope>
    <source>
        <strain evidence="2 3">DSM 27710</strain>
    </source>
</reference>
<protein>
    <submittedName>
        <fullName evidence="2">3-demethylubiquinone-9 3-methyltransferase</fullName>
    </submittedName>
</protein>
<evidence type="ECO:0000313" key="2">
    <source>
        <dbReference type="EMBL" id="AKU92551.1"/>
    </source>
</evidence>
<keyword evidence="2" id="KW-0489">Methyltransferase</keyword>
<proteinExistence type="predicted"/>
<gene>
    <name evidence="2" type="ORF">AKJ08_2938</name>
</gene>
<feature type="domain" description="PhnB-like" evidence="1">
    <location>
        <begin position="141"/>
        <end position="259"/>
    </location>
</feature>
<keyword evidence="2" id="KW-0830">Ubiquinone</keyword>
<keyword evidence="3" id="KW-1185">Reference proteome</keyword>
<dbReference type="KEGG" id="vin:AKJ08_2938"/>
<dbReference type="Gene3D" id="3.10.180.10">
    <property type="entry name" value="2,3-Dihydroxybiphenyl 1,2-Dioxygenase, domain 1"/>
    <property type="match status" value="1"/>
</dbReference>
<dbReference type="RefSeq" id="WP_050726702.1">
    <property type="nucleotide sequence ID" value="NZ_CP012332.1"/>
</dbReference>
<dbReference type="STRING" id="1391653.AKJ08_2938"/>
<dbReference type="GO" id="GO:0032259">
    <property type="term" value="P:methylation"/>
    <property type="evidence" value="ECO:0007669"/>
    <property type="project" value="UniProtKB-KW"/>
</dbReference>
<accession>A0A0K1PGK4</accession>
<dbReference type="InterPro" id="IPR029068">
    <property type="entry name" value="Glyas_Bleomycin-R_OHBP_Dase"/>
</dbReference>
<dbReference type="AlphaFoldDB" id="A0A0K1PGK4"/>
<dbReference type="SUPFAM" id="SSF54593">
    <property type="entry name" value="Glyoxalase/Bleomycin resistance protein/Dihydroxybiphenyl dioxygenase"/>
    <property type="match status" value="2"/>
</dbReference>
<dbReference type="CDD" id="cd06588">
    <property type="entry name" value="PhnB_like"/>
    <property type="match status" value="2"/>
</dbReference>